<feature type="chain" id="PRO_5044301393" evidence="5">
    <location>
        <begin position="18"/>
        <end position="336"/>
    </location>
</feature>
<keyword evidence="6" id="KW-0969">Cilium</keyword>
<evidence type="ECO:0000256" key="4">
    <source>
        <dbReference type="ARBA" id="ARBA00023143"/>
    </source>
</evidence>
<dbReference type="AlphaFoldDB" id="A0AB34Z032"/>
<evidence type="ECO:0000256" key="2">
    <source>
        <dbReference type="ARBA" id="ARBA00004117"/>
    </source>
</evidence>
<protein>
    <submittedName>
        <fullName evidence="6">Flagellar P-ring protein FlgI</fullName>
    </submittedName>
</protein>
<sequence length="336" mass="37392">MNKLMLMLITFATSLLAQTNETSTGLKAEQSFNNNLSESVKLTEIADICPTNTIFLTGTGIVVGLHEKGDSLKQKDLISKILEENNTIDEISLNNIESKNIALVNVSLQIKGNTIKGSKHKAYIVSILDSKDLTNGILLKTNLKNNEKEIIAIASGIIKNNNKLKGYGHTSEYTLDSVIINENQNINYGYNIILKKGNYTLINRIHKILTSKKINNKIKSDSTIEIEVKNISLLEEIENIEIETTPKILIDKKNGIILASENAKIGTFTFSIEKNDQNILNNNNKTTIQINSMKLNEFILKNSNNLSNKELIQIIQAAQKINKLNGELILEEVDGN</sequence>
<dbReference type="GO" id="GO:0005198">
    <property type="term" value="F:structural molecule activity"/>
    <property type="evidence" value="ECO:0007669"/>
    <property type="project" value="InterPro"/>
</dbReference>
<proteinExistence type="predicted"/>
<reference evidence="6 7" key="1">
    <citation type="submission" date="2020-08" db="EMBL/GenBank/DDBJ databases">
        <title>Genomic Encyclopedia of Type Strains, Phase IV (KMG-IV): sequencing the most valuable type-strain genomes for metagenomic binning, comparative biology and taxonomic classification.</title>
        <authorList>
            <person name="Goeker M."/>
        </authorList>
    </citation>
    <scope>NUCLEOTIDE SEQUENCE [LARGE SCALE GENOMIC DNA]</scope>
    <source>
        <strain evidence="6 7">DSM 10508</strain>
    </source>
</reference>
<keyword evidence="6" id="KW-0282">Flagellum</keyword>
<keyword evidence="4" id="KW-0975">Bacterial flagellum</keyword>
<dbReference type="PANTHER" id="PTHR30381:SF0">
    <property type="entry name" value="FLAGELLAR P-RING PROTEIN"/>
    <property type="match status" value="1"/>
</dbReference>
<dbReference type="InterPro" id="IPR001782">
    <property type="entry name" value="Flag_FlgI"/>
</dbReference>
<feature type="signal peptide" evidence="5">
    <location>
        <begin position="1"/>
        <end position="17"/>
    </location>
</feature>
<dbReference type="RefSeq" id="WP_048830713.1">
    <property type="nucleotide sequence ID" value="NZ_CAXOVK010000001.1"/>
</dbReference>
<name>A0AB34Z032_BORAF</name>
<evidence type="ECO:0000256" key="5">
    <source>
        <dbReference type="SAM" id="SignalP"/>
    </source>
</evidence>
<keyword evidence="3 5" id="KW-0732">Signal</keyword>
<accession>A0AB34Z032</accession>
<dbReference type="GO" id="GO:0071973">
    <property type="term" value="P:bacterial-type flagellum-dependent cell motility"/>
    <property type="evidence" value="ECO:0007669"/>
    <property type="project" value="InterPro"/>
</dbReference>
<dbReference type="GO" id="GO:0009428">
    <property type="term" value="C:bacterial-type flagellum basal body, distal rod, P ring"/>
    <property type="evidence" value="ECO:0007669"/>
    <property type="project" value="InterPro"/>
</dbReference>
<evidence type="ECO:0000256" key="1">
    <source>
        <dbReference type="ARBA" id="ARBA00002591"/>
    </source>
</evidence>
<evidence type="ECO:0000256" key="3">
    <source>
        <dbReference type="ARBA" id="ARBA00022729"/>
    </source>
</evidence>
<dbReference type="GeneID" id="77265627"/>
<organism evidence="6 7">
    <name type="scientific">Borreliella afzelii</name>
    <name type="common">Borrelia afzelii</name>
    <dbReference type="NCBI Taxonomy" id="29518"/>
    <lineage>
        <taxon>Bacteria</taxon>
        <taxon>Pseudomonadati</taxon>
        <taxon>Spirochaetota</taxon>
        <taxon>Spirochaetia</taxon>
        <taxon>Spirochaetales</taxon>
        <taxon>Borreliaceae</taxon>
        <taxon>Borreliella</taxon>
    </lineage>
</organism>
<evidence type="ECO:0000313" key="7">
    <source>
        <dbReference type="Proteomes" id="UP000529652"/>
    </source>
</evidence>
<dbReference type="Pfam" id="PF02119">
    <property type="entry name" value="FlgI"/>
    <property type="match status" value="1"/>
</dbReference>
<comment type="subcellular location">
    <subcellularLocation>
        <location evidence="2">Bacterial flagellum basal body</location>
    </subcellularLocation>
</comment>
<dbReference type="PRINTS" id="PR01010">
    <property type="entry name" value="FLGPRINGFLGI"/>
</dbReference>
<evidence type="ECO:0000313" key="6">
    <source>
        <dbReference type="EMBL" id="MBB5140690.1"/>
    </source>
</evidence>
<comment type="caution">
    <text evidence="6">The sequence shown here is derived from an EMBL/GenBank/DDBJ whole genome shotgun (WGS) entry which is preliminary data.</text>
</comment>
<dbReference type="EMBL" id="JACHGM010000001">
    <property type="protein sequence ID" value="MBB5140690.1"/>
    <property type="molecule type" value="Genomic_DNA"/>
</dbReference>
<comment type="function">
    <text evidence="1">Assembles around the rod to form the L-ring and probably protects the motor/basal body from shearing forces during rotation.</text>
</comment>
<dbReference type="PANTHER" id="PTHR30381">
    <property type="entry name" value="FLAGELLAR P-RING PERIPLASMIC PROTEIN FLGI"/>
    <property type="match status" value="1"/>
</dbReference>
<dbReference type="GO" id="GO:0030288">
    <property type="term" value="C:outer membrane-bounded periplasmic space"/>
    <property type="evidence" value="ECO:0007669"/>
    <property type="project" value="InterPro"/>
</dbReference>
<keyword evidence="6" id="KW-0966">Cell projection</keyword>
<dbReference type="Proteomes" id="UP000529652">
    <property type="component" value="Unassembled WGS sequence"/>
</dbReference>
<gene>
    <name evidence="6" type="ORF">HNP63_000072</name>
</gene>
<dbReference type="NCBIfam" id="NF009348">
    <property type="entry name" value="PRK12706.1"/>
    <property type="match status" value="1"/>
</dbReference>